<dbReference type="Proteomes" id="UP000862426">
    <property type="component" value="Unassembled WGS sequence"/>
</dbReference>
<proteinExistence type="predicted"/>
<dbReference type="EMBL" id="DACYAJ020000017">
    <property type="protein sequence ID" value="HCD1256236.1"/>
    <property type="molecule type" value="Genomic_DNA"/>
</dbReference>
<feature type="domain" description="DUF2169" evidence="1">
    <location>
        <begin position="27"/>
        <end position="323"/>
    </location>
</feature>
<accession>A0A9C7V396</accession>
<comment type="caution">
    <text evidence="2">The sequence shown here is derived from an EMBL/GenBank/DDBJ whole genome shotgun (WGS) entry which is preliminary data.</text>
</comment>
<dbReference type="InterPro" id="IPR018683">
    <property type="entry name" value="DUF2169"/>
</dbReference>
<evidence type="ECO:0000313" key="2">
    <source>
        <dbReference type="EMBL" id="HCD1256236.1"/>
    </source>
</evidence>
<sequence length="352" mass="39862">MIQVENHTPFPVMAFEKHGRLGYIFDVIAFRMTFRLKNGYYADLADEQAALITADEYYGEPETSSLKSETDLVVYKRNTDIHVIGSASALGGSGTQWMAGIRVGDFSKRLMLSGPRCWHYENHRWRLGQAESIDSVPLRYELAYGGVWSTGDGPEDKQTFSANPSGCGYYPNIQHLDITREYRAPQLTRFSQDDENNSHNIDTICTPQGTGPMSRWWQNRLQYAGTYDDHWRENCRPFFPNDFSELFYNSAHPELIYPAHLSGNEPIVLEGLLPESSRVVTGLPGYQPVCVLTDINNHLHTRLPVADTLTINLDERLIYLTWRLTVPVALQMQEAVLGCLVPPQTKGACHGR</sequence>
<dbReference type="Pfam" id="PF09937">
    <property type="entry name" value="DUF2169"/>
    <property type="match status" value="1"/>
</dbReference>
<organism evidence="2 3">
    <name type="scientific">Citrobacter amalonaticus</name>
    <dbReference type="NCBI Taxonomy" id="35703"/>
    <lineage>
        <taxon>Bacteria</taxon>
        <taxon>Pseudomonadati</taxon>
        <taxon>Pseudomonadota</taxon>
        <taxon>Gammaproteobacteria</taxon>
        <taxon>Enterobacterales</taxon>
        <taxon>Enterobacteriaceae</taxon>
        <taxon>Citrobacter</taxon>
    </lineage>
</organism>
<name>A0A9C7V396_CITAM</name>
<reference evidence="2" key="2">
    <citation type="submission" date="2022-05" db="EMBL/GenBank/DDBJ databases">
        <authorList>
            <consortium name="NCBI Pathogen Detection Project"/>
        </authorList>
    </citation>
    <scope>NUCLEOTIDE SEQUENCE</scope>
    <source>
        <strain evidence="2">CAV1698</strain>
    </source>
</reference>
<gene>
    <name evidence="2" type="ORF">JD854_RS14440</name>
</gene>
<evidence type="ECO:0000259" key="1">
    <source>
        <dbReference type="Pfam" id="PF09937"/>
    </source>
</evidence>
<dbReference type="AlphaFoldDB" id="A0A9C7V396"/>
<protein>
    <submittedName>
        <fullName evidence="2">DUF2169 domain-containing protein</fullName>
    </submittedName>
</protein>
<reference evidence="2" key="1">
    <citation type="journal article" date="2018" name="Genome Biol.">
        <title>SKESA: strategic k-mer extension for scrupulous assemblies.</title>
        <authorList>
            <person name="Souvorov A."/>
            <person name="Agarwala R."/>
            <person name="Lipman D.J."/>
        </authorList>
    </citation>
    <scope>NUCLEOTIDE SEQUENCE</scope>
    <source>
        <strain evidence="2">CAV1698</strain>
    </source>
</reference>
<evidence type="ECO:0000313" key="3">
    <source>
        <dbReference type="Proteomes" id="UP000862426"/>
    </source>
</evidence>